<dbReference type="AlphaFoldDB" id="A0A8H7ALU7"/>
<reference evidence="1" key="1">
    <citation type="submission" date="2020-02" db="EMBL/GenBank/DDBJ databases">
        <authorList>
            <person name="Palmer J.M."/>
        </authorList>
    </citation>
    <scope>NUCLEOTIDE SEQUENCE</scope>
    <source>
        <strain evidence="1">EPUS1.4</strain>
        <tissue evidence="1">Thallus</tissue>
    </source>
</reference>
<accession>A0A8H7ALU7</accession>
<dbReference type="EMBL" id="JAACFV010000019">
    <property type="protein sequence ID" value="KAF7511508.1"/>
    <property type="molecule type" value="Genomic_DNA"/>
</dbReference>
<protein>
    <submittedName>
        <fullName evidence="1">Uncharacterized protein</fullName>
    </submittedName>
</protein>
<dbReference type="Proteomes" id="UP000606974">
    <property type="component" value="Unassembled WGS sequence"/>
</dbReference>
<keyword evidence="2" id="KW-1185">Reference proteome</keyword>
<evidence type="ECO:0000313" key="1">
    <source>
        <dbReference type="EMBL" id="KAF7511508.1"/>
    </source>
</evidence>
<comment type="caution">
    <text evidence="1">The sequence shown here is derived from an EMBL/GenBank/DDBJ whole genome shotgun (WGS) entry which is preliminary data.</text>
</comment>
<sequence>MGNPQHINATVVVSIAVLFRLETLREMIDQQHMNDVDSEAQRIFKVPLRLGDGVQACFGSP</sequence>
<gene>
    <name evidence="1" type="ORF">GJ744_004096</name>
</gene>
<name>A0A8H7ALU7_9EURO</name>
<evidence type="ECO:0000313" key="2">
    <source>
        <dbReference type="Proteomes" id="UP000606974"/>
    </source>
</evidence>
<organism evidence="1 2">
    <name type="scientific">Endocarpon pusillum</name>
    <dbReference type="NCBI Taxonomy" id="364733"/>
    <lineage>
        <taxon>Eukaryota</taxon>
        <taxon>Fungi</taxon>
        <taxon>Dikarya</taxon>
        <taxon>Ascomycota</taxon>
        <taxon>Pezizomycotina</taxon>
        <taxon>Eurotiomycetes</taxon>
        <taxon>Chaetothyriomycetidae</taxon>
        <taxon>Verrucariales</taxon>
        <taxon>Verrucariaceae</taxon>
        <taxon>Endocarpon</taxon>
    </lineage>
</organism>
<proteinExistence type="predicted"/>